<dbReference type="Proteomes" id="UP000242474">
    <property type="component" value="Unassembled WGS sequence"/>
</dbReference>
<protein>
    <submittedName>
        <fullName evidence="3">Uncharacterized protein</fullName>
    </submittedName>
</protein>
<sequence>MQSLTVALAATAALVAANKAPDAGDHQKVYTTVLGANYAPVAQPVAAQPVSVVQNAASAQPTVTETVTNGAASNALHRRRQLRRDCRYNRYNIQRQSIQSSNDEKKVKHYIVDLEDQHYEPTPRYTPTYHDLVASPQGFQSDLSVTPNPKLTAPEAAACRNSSTWPPPPYTDRSQSEGVTRNI</sequence>
<proteinExistence type="predicted"/>
<evidence type="ECO:0000256" key="2">
    <source>
        <dbReference type="SAM" id="SignalP"/>
    </source>
</evidence>
<feature type="compositionally biased region" description="Polar residues" evidence="1">
    <location>
        <begin position="172"/>
        <end position="183"/>
    </location>
</feature>
<organism evidence="3 4">
    <name type="scientific">Coemansia reversa (strain ATCC 12441 / NRRL 1564)</name>
    <dbReference type="NCBI Taxonomy" id="763665"/>
    <lineage>
        <taxon>Eukaryota</taxon>
        <taxon>Fungi</taxon>
        <taxon>Fungi incertae sedis</taxon>
        <taxon>Zoopagomycota</taxon>
        <taxon>Kickxellomycotina</taxon>
        <taxon>Kickxellomycetes</taxon>
        <taxon>Kickxellales</taxon>
        <taxon>Kickxellaceae</taxon>
        <taxon>Coemansia</taxon>
    </lineage>
</organism>
<accession>A0A2G5BBK7</accession>
<feature type="chain" id="PRO_5013680260" evidence="2">
    <location>
        <begin position="18"/>
        <end position="183"/>
    </location>
</feature>
<reference evidence="3 4" key="1">
    <citation type="journal article" date="2015" name="Genome Biol. Evol.">
        <title>Phylogenomic analyses indicate that early fungi evolved digesting cell walls of algal ancestors of land plants.</title>
        <authorList>
            <person name="Chang Y."/>
            <person name="Wang S."/>
            <person name="Sekimoto S."/>
            <person name="Aerts A.L."/>
            <person name="Choi C."/>
            <person name="Clum A."/>
            <person name="LaButti K.M."/>
            <person name="Lindquist E.A."/>
            <person name="Yee Ngan C."/>
            <person name="Ohm R.A."/>
            <person name="Salamov A.A."/>
            <person name="Grigoriev I.V."/>
            <person name="Spatafora J.W."/>
            <person name="Berbee M.L."/>
        </authorList>
    </citation>
    <scope>NUCLEOTIDE SEQUENCE [LARGE SCALE GENOMIC DNA]</scope>
    <source>
        <strain evidence="3 4">NRRL 1564</strain>
    </source>
</reference>
<feature type="signal peptide" evidence="2">
    <location>
        <begin position="1"/>
        <end position="17"/>
    </location>
</feature>
<dbReference type="AlphaFoldDB" id="A0A2G5BBK7"/>
<keyword evidence="4" id="KW-1185">Reference proteome</keyword>
<dbReference type="OrthoDB" id="10429275at2759"/>
<keyword evidence="2" id="KW-0732">Signal</keyword>
<evidence type="ECO:0000256" key="1">
    <source>
        <dbReference type="SAM" id="MobiDB-lite"/>
    </source>
</evidence>
<gene>
    <name evidence="3" type="ORF">COEREDRAFT_8511</name>
</gene>
<evidence type="ECO:0000313" key="4">
    <source>
        <dbReference type="Proteomes" id="UP000242474"/>
    </source>
</evidence>
<name>A0A2G5BBK7_COERN</name>
<dbReference type="EMBL" id="KZ303500">
    <property type="protein sequence ID" value="PIA16391.1"/>
    <property type="molecule type" value="Genomic_DNA"/>
</dbReference>
<evidence type="ECO:0000313" key="3">
    <source>
        <dbReference type="EMBL" id="PIA16391.1"/>
    </source>
</evidence>
<feature type="region of interest" description="Disordered" evidence="1">
    <location>
        <begin position="154"/>
        <end position="183"/>
    </location>
</feature>